<dbReference type="AlphaFoldDB" id="A0A1Y2ASR6"/>
<name>A0A1Y2ASR6_9TREE</name>
<dbReference type="OrthoDB" id="2563251at2759"/>
<feature type="region of interest" description="Disordered" evidence="1">
    <location>
        <begin position="162"/>
        <end position="197"/>
    </location>
</feature>
<proteinExistence type="predicted"/>
<evidence type="ECO:0000256" key="1">
    <source>
        <dbReference type="SAM" id="MobiDB-lite"/>
    </source>
</evidence>
<dbReference type="InParanoid" id="A0A1Y2ASR6"/>
<keyword evidence="3" id="KW-1185">Reference proteome</keyword>
<accession>A0A1Y2ASR6</accession>
<sequence>MAQTLTNLVQAIHLPSSSSPFLLITSGPSDQIITLHLLTITGTSILSWTGNIDSPPEDSEEAKNLSEAVMEGYLHLDLGRKIPSETRDISLHILPPGHTPIVIALSKTEEDDTDVRLFQTCLKLLERSIPPDASEIRTLRTEISAKDAEISHLTARLASAKATVARTSTAESKKKQMLSPQKKVPVNASALQPNQKR</sequence>
<reference evidence="2 3" key="1">
    <citation type="submission" date="2016-07" db="EMBL/GenBank/DDBJ databases">
        <title>Pervasive Adenine N6-methylation of Active Genes in Fungi.</title>
        <authorList>
            <consortium name="DOE Joint Genome Institute"/>
            <person name="Mondo S.J."/>
            <person name="Dannebaum R.O."/>
            <person name="Kuo R.C."/>
            <person name="Labutti K."/>
            <person name="Haridas S."/>
            <person name="Kuo A."/>
            <person name="Salamov A."/>
            <person name="Ahrendt S.R."/>
            <person name="Lipzen A."/>
            <person name="Sullivan W."/>
            <person name="Andreopoulos W.B."/>
            <person name="Clum A."/>
            <person name="Lindquist E."/>
            <person name="Daum C."/>
            <person name="Ramamoorthy G.K."/>
            <person name="Gryganskyi A."/>
            <person name="Culley D."/>
            <person name="Magnuson J.K."/>
            <person name="James T.Y."/>
            <person name="O'Malley M.A."/>
            <person name="Stajich J.E."/>
            <person name="Spatafora J.W."/>
            <person name="Visel A."/>
            <person name="Grigoriev I.V."/>
        </authorList>
    </citation>
    <scope>NUCLEOTIDE SEQUENCE [LARGE SCALE GENOMIC DNA]</scope>
    <source>
        <strain evidence="2 3">68-887.2</strain>
    </source>
</reference>
<evidence type="ECO:0000313" key="3">
    <source>
        <dbReference type="Proteomes" id="UP000193986"/>
    </source>
</evidence>
<evidence type="ECO:0000313" key="2">
    <source>
        <dbReference type="EMBL" id="ORY25340.1"/>
    </source>
</evidence>
<comment type="caution">
    <text evidence="2">The sequence shown here is derived from an EMBL/GenBank/DDBJ whole genome shotgun (WGS) entry which is preliminary data.</text>
</comment>
<dbReference type="Proteomes" id="UP000193986">
    <property type="component" value="Unassembled WGS sequence"/>
</dbReference>
<gene>
    <name evidence="2" type="ORF">BCR39DRAFT_544365</name>
</gene>
<protein>
    <submittedName>
        <fullName evidence="2">Uncharacterized protein</fullName>
    </submittedName>
</protein>
<dbReference type="EMBL" id="MCFC01000058">
    <property type="protein sequence ID" value="ORY25340.1"/>
    <property type="molecule type" value="Genomic_DNA"/>
</dbReference>
<organism evidence="2 3">
    <name type="scientific">Naematelia encephala</name>
    <dbReference type="NCBI Taxonomy" id="71784"/>
    <lineage>
        <taxon>Eukaryota</taxon>
        <taxon>Fungi</taxon>
        <taxon>Dikarya</taxon>
        <taxon>Basidiomycota</taxon>
        <taxon>Agaricomycotina</taxon>
        <taxon>Tremellomycetes</taxon>
        <taxon>Tremellales</taxon>
        <taxon>Naemateliaceae</taxon>
        <taxon>Naematelia</taxon>
    </lineage>
</organism>